<dbReference type="EMBL" id="CACSIO010000033">
    <property type="protein sequence ID" value="CAA0118124.1"/>
    <property type="molecule type" value="Genomic_DNA"/>
</dbReference>
<evidence type="ECO:0000313" key="1">
    <source>
        <dbReference type="EMBL" id="CAA0118124.1"/>
    </source>
</evidence>
<reference evidence="1 2" key="1">
    <citation type="submission" date="2019-11" db="EMBL/GenBank/DDBJ databases">
        <authorList>
            <person name="Holert J."/>
        </authorList>
    </citation>
    <scope>NUCLEOTIDE SEQUENCE [LARGE SCALE GENOMIC DNA]</scope>
    <source>
        <strain evidence="1">SB11_3</strain>
    </source>
</reference>
<keyword evidence="2" id="KW-1185">Reference proteome</keyword>
<name>A0A5S9QHE9_9GAMM</name>
<protein>
    <submittedName>
        <fullName evidence="1">Uncharacterized protein</fullName>
    </submittedName>
</protein>
<dbReference type="OrthoDB" id="6198235at2"/>
<dbReference type="Proteomes" id="UP000441399">
    <property type="component" value="Unassembled WGS sequence"/>
</dbReference>
<gene>
    <name evidence="1" type="ORF">OPDIPICF_04829</name>
</gene>
<proteinExistence type="predicted"/>
<sequence length="131" mass="13727">MSISRSELKVTLAKLLELSYSADSGLTSEIMLEKGGAKLTVDNQGNASLSAEAGVVTFSGKPVLEQVGVKVKRISADFTNEEGMGNGYTVTADLAIISISTAGSFDLEELITSCSGFLCRAAKALQGNHRH</sequence>
<dbReference type="AlphaFoldDB" id="A0A5S9QHE9"/>
<organism evidence="1 2">
    <name type="scientific">BD1-7 clade bacterium</name>
    <dbReference type="NCBI Taxonomy" id="2029982"/>
    <lineage>
        <taxon>Bacteria</taxon>
        <taxon>Pseudomonadati</taxon>
        <taxon>Pseudomonadota</taxon>
        <taxon>Gammaproteobacteria</taxon>
        <taxon>Cellvibrionales</taxon>
        <taxon>Spongiibacteraceae</taxon>
        <taxon>BD1-7 clade</taxon>
    </lineage>
</organism>
<accession>A0A5S9QHE9</accession>
<evidence type="ECO:0000313" key="2">
    <source>
        <dbReference type="Proteomes" id="UP000441399"/>
    </source>
</evidence>